<gene>
    <name evidence="6" type="primary">rpsA</name>
    <name evidence="6" type="ORF">JBL43_01435</name>
</gene>
<evidence type="ECO:0000256" key="3">
    <source>
        <dbReference type="ARBA" id="ARBA00023274"/>
    </source>
</evidence>
<dbReference type="CDD" id="cd04465">
    <property type="entry name" value="S1_RPS1_repeat_ec2_hs2"/>
    <property type="match status" value="1"/>
</dbReference>
<feature type="domain" description="S1 motif" evidence="5">
    <location>
        <begin position="300"/>
        <end position="366"/>
    </location>
</feature>
<keyword evidence="2 6" id="KW-0689">Ribosomal protein</keyword>
<dbReference type="EMBL" id="JAEHFJ010000001">
    <property type="protein sequence ID" value="MBJ2172879.1"/>
    <property type="molecule type" value="Genomic_DNA"/>
</dbReference>
<feature type="compositionally biased region" description="Basic and acidic residues" evidence="4">
    <location>
        <begin position="155"/>
        <end position="168"/>
    </location>
</feature>
<dbReference type="Pfam" id="PF11015">
    <property type="entry name" value="DUF2853"/>
    <property type="match status" value="1"/>
</dbReference>
<accession>A0ABS0WLQ2</accession>
<dbReference type="PROSITE" id="PS50126">
    <property type="entry name" value="S1"/>
    <property type="match status" value="6"/>
</dbReference>
<dbReference type="PRINTS" id="PR00681">
    <property type="entry name" value="RIBOSOMALS1"/>
</dbReference>
<dbReference type="SUPFAM" id="SSF158587">
    <property type="entry name" value="Jann4075-like"/>
    <property type="match status" value="1"/>
</dbReference>
<dbReference type="InterPro" id="IPR003029">
    <property type="entry name" value="S1_domain"/>
</dbReference>
<evidence type="ECO:0000256" key="4">
    <source>
        <dbReference type="SAM" id="MobiDB-lite"/>
    </source>
</evidence>
<protein>
    <submittedName>
        <fullName evidence="6">30S ribosomal protein S1</fullName>
    </submittedName>
</protein>
<dbReference type="CDD" id="cd05687">
    <property type="entry name" value="S1_RPS1_repeat_ec1_hs1"/>
    <property type="match status" value="1"/>
</dbReference>
<feature type="region of interest" description="Disordered" evidence="4">
    <location>
        <begin position="119"/>
        <end position="138"/>
    </location>
</feature>
<dbReference type="InterPro" id="IPR023154">
    <property type="entry name" value="Jann4075-like_sf"/>
</dbReference>
<dbReference type="Gene3D" id="2.40.50.140">
    <property type="entry name" value="Nucleic acid-binding proteins"/>
    <property type="match status" value="6"/>
</dbReference>
<evidence type="ECO:0000313" key="7">
    <source>
        <dbReference type="Proteomes" id="UP000623301"/>
    </source>
</evidence>
<dbReference type="Gene3D" id="1.10.238.120">
    <property type="entry name" value="Jann4075-like"/>
    <property type="match status" value="1"/>
</dbReference>
<dbReference type="PANTHER" id="PTHR10724:SF7">
    <property type="entry name" value="SMALL RIBOSOMAL SUBUNIT PROTEIN BS1C"/>
    <property type="match status" value="1"/>
</dbReference>
<feature type="domain" description="S1 motif" evidence="5">
    <location>
        <begin position="559"/>
        <end position="629"/>
    </location>
</feature>
<sequence>MSKLQEKIDQYTEEVNKLGLKLDTNLLASVTKGLGPSIYKVDAEKVSSSDTKELDTVKKNFLIKKLGLEDTPKLDEAIQKAIETIGSSNRNKYRAIFYTILVEEFGAQAVYAEDAKEEVEAPKEEKKEEVAAEAPKQEEKAAVVEEVKEEAPKKEEKEVVAKTEEVKAEAPAPEPTNTQEFLDNFNWHKYEEGIEAVDESKLEEFDKALKGTVGFVEERQVIDGEVIRLTDREAIIDINSKSEGVISLNEFRYNPNLAVGDTVEVLVDKREDSTGQLVLSHKKARVIKAWERVNTAHETQEVVNGYIKCRTKGGMIVDVFGIEAFLPGSQIDVKPIRDYDQYVDKTMEFKVVKVNHEFKNVVVSHKALIEADLAEQKKEIIGQLEKGQVLEGIVKNITSYGVFVDLGGVDGLVHITDLSWSRINHPSEVLELDEKINVVILDFDDNKSRIQLGLKQLQKHPWEALDNELKVGDKVKGKVAIIADYGAFIEVSQGVEGLIHVSEMSWSTHLRSAQDFVKVGDEVEAVILTLDREERKMSLGMKQLHPDPWTDVTTKYPVGSKHTGTVRNYTNFGVFVELEEGIDGLVYISDLSWTTKVKHPSDFVKVGDKLEVEVLELDVEGRKLNLGHKQTTENPWDAYEDKFSIDSVHAGEVTSVTDKGALVSFGDDDVEAFVPQRHMEKEDGSKIVKGDKVDFKVLEFNKEYRRLVVSHTANFREQEEKTVRATKKKMDDNIEKSTLGDISALAALKDKMDADKK</sequence>
<dbReference type="Proteomes" id="UP000623301">
    <property type="component" value="Unassembled WGS sequence"/>
</dbReference>
<evidence type="ECO:0000259" key="5">
    <source>
        <dbReference type="PROSITE" id="PS50126"/>
    </source>
</evidence>
<dbReference type="PANTHER" id="PTHR10724">
    <property type="entry name" value="30S RIBOSOMAL PROTEIN S1"/>
    <property type="match status" value="1"/>
</dbReference>
<dbReference type="InterPro" id="IPR021274">
    <property type="entry name" value="DUF2853"/>
</dbReference>
<evidence type="ECO:0000256" key="2">
    <source>
        <dbReference type="ARBA" id="ARBA00022980"/>
    </source>
</evidence>
<comment type="caution">
    <text evidence="6">The sequence shown here is derived from an EMBL/GenBank/DDBJ whole genome shotgun (WGS) entry which is preliminary data.</text>
</comment>
<comment type="similarity">
    <text evidence="1">Belongs to the bacterial ribosomal protein bS1 family.</text>
</comment>
<dbReference type="RefSeq" id="WP_198839706.1">
    <property type="nucleotide sequence ID" value="NZ_JAEHFJ010000001.1"/>
</dbReference>
<feature type="region of interest" description="Disordered" evidence="4">
    <location>
        <begin position="155"/>
        <end position="180"/>
    </location>
</feature>
<dbReference type="NCBIfam" id="NF004953">
    <property type="entry name" value="PRK06299.1-3"/>
    <property type="match status" value="1"/>
</dbReference>
<dbReference type="GO" id="GO:0005840">
    <property type="term" value="C:ribosome"/>
    <property type="evidence" value="ECO:0007669"/>
    <property type="project" value="UniProtKB-KW"/>
</dbReference>
<evidence type="ECO:0000256" key="1">
    <source>
        <dbReference type="ARBA" id="ARBA00006767"/>
    </source>
</evidence>
<dbReference type="InterPro" id="IPR050437">
    <property type="entry name" value="Ribos_protein_bS1-like"/>
</dbReference>
<dbReference type="SMART" id="SM00316">
    <property type="entry name" value="S1"/>
    <property type="match status" value="6"/>
</dbReference>
<keyword evidence="3" id="KW-0687">Ribonucleoprotein</keyword>
<feature type="domain" description="S1 motif" evidence="5">
    <location>
        <begin position="387"/>
        <end position="455"/>
    </location>
</feature>
<dbReference type="InterPro" id="IPR012340">
    <property type="entry name" value="NA-bd_OB-fold"/>
</dbReference>
<evidence type="ECO:0000313" key="6">
    <source>
        <dbReference type="EMBL" id="MBJ2172879.1"/>
    </source>
</evidence>
<reference evidence="6 7" key="1">
    <citation type="submission" date="2020-12" db="EMBL/GenBank/DDBJ databases">
        <title>Aureibaculum luteum sp. nov. and Aureibaculum flavum sp. nov., novel members of the family Flavobacteriaceae isolated from Antarctic intertidal sediments.</title>
        <authorList>
            <person name="He X."/>
            <person name="Zhang X."/>
        </authorList>
    </citation>
    <scope>NUCLEOTIDE SEQUENCE [LARGE SCALE GENOMIC DNA]</scope>
    <source>
        <strain evidence="6 7">A20</strain>
    </source>
</reference>
<dbReference type="CDD" id="cd05688">
    <property type="entry name" value="S1_RPS1_repeat_ec3"/>
    <property type="match status" value="1"/>
</dbReference>
<feature type="domain" description="S1 motif" evidence="5">
    <location>
        <begin position="472"/>
        <end position="542"/>
    </location>
</feature>
<feature type="domain" description="S1 motif" evidence="5">
    <location>
        <begin position="646"/>
        <end position="712"/>
    </location>
</feature>
<keyword evidence="7" id="KW-1185">Reference proteome</keyword>
<dbReference type="InterPro" id="IPR035104">
    <property type="entry name" value="Ribosomal_protein_S1-like"/>
</dbReference>
<dbReference type="SUPFAM" id="SSF50249">
    <property type="entry name" value="Nucleic acid-binding proteins"/>
    <property type="match status" value="6"/>
</dbReference>
<dbReference type="Pfam" id="PF00575">
    <property type="entry name" value="S1"/>
    <property type="match status" value="6"/>
</dbReference>
<name>A0ABS0WLQ2_9FLAO</name>
<organism evidence="6 7">
    <name type="scientific">Aureibaculum flavum</name>
    <dbReference type="NCBI Taxonomy" id="2795986"/>
    <lineage>
        <taxon>Bacteria</taxon>
        <taxon>Pseudomonadati</taxon>
        <taxon>Bacteroidota</taxon>
        <taxon>Flavobacteriia</taxon>
        <taxon>Flavobacteriales</taxon>
        <taxon>Flavobacteriaceae</taxon>
        <taxon>Aureibaculum</taxon>
    </lineage>
</organism>
<feature type="domain" description="S1 motif" evidence="5">
    <location>
        <begin position="219"/>
        <end position="282"/>
    </location>
</feature>
<proteinExistence type="inferred from homology"/>